<evidence type="ECO:0000313" key="3">
    <source>
        <dbReference type="EMBL" id="SDE86983.1"/>
    </source>
</evidence>
<gene>
    <name evidence="3" type="ORF">SAMN05216464_110124</name>
</gene>
<dbReference type="Proteomes" id="UP000199072">
    <property type="component" value="Unassembled WGS sequence"/>
</dbReference>
<dbReference type="InterPro" id="IPR029460">
    <property type="entry name" value="DNAPol_HHH"/>
</dbReference>
<dbReference type="PANTHER" id="PTHR32294:SF0">
    <property type="entry name" value="DNA POLYMERASE III SUBUNIT ALPHA"/>
    <property type="match status" value="1"/>
</dbReference>
<dbReference type="PANTHER" id="PTHR32294">
    <property type="entry name" value="DNA POLYMERASE III SUBUNIT ALPHA"/>
    <property type="match status" value="1"/>
</dbReference>
<evidence type="ECO:0000259" key="1">
    <source>
        <dbReference type="Pfam" id="PF14579"/>
    </source>
</evidence>
<dbReference type="GO" id="GO:0008408">
    <property type="term" value="F:3'-5' exonuclease activity"/>
    <property type="evidence" value="ECO:0007669"/>
    <property type="project" value="InterPro"/>
</dbReference>
<dbReference type="Gene3D" id="1.10.150.870">
    <property type="match status" value="1"/>
</dbReference>
<dbReference type="AlphaFoldDB" id="A0A1G7GFY9"/>
<keyword evidence="4" id="KW-1185">Reference proteome</keyword>
<feature type="domain" description="DNA polymerase III alpha subunit finger" evidence="2">
    <location>
        <begin position="1"/>
        <end position="112"/>
    </location>
</feature>
<sequence length="440" mass="50088">MRQLIWKLKCDDYLTLVAASSIIRPGVASSGMMDAFIQRHLDPSKISYLHPVMEEQLKETYGVMVYQEDVMKIGHHYGGLDMADADVLRRMMSGKDRSKKHLAEIEDIFFSNSLASGYPEATSREIWRQMESFAGYSFNKAHSASFAVESYQSLFLKTYYPLEFMVAVLNNYGGFYQRKVYINEARKAGANICLPCVNKSSLNTIIYGKDIYLGFDGLLNLQKNLAALIPGERELNGDYTGIENFILRTGTGLEQMFVLIRCGAFRFTGMSKKELFWEVLMMHTSVKQEKDQTLFESMLRKPVLPELDYSPLEDIYYELELMGFPVSSSMFDLVRTSFRGDVPAKDLHLYEGQTLRMVGDFVCDKDVRTKNGKMMKFGTFFDVHGDFFDTIHFPPALAAYPLYGNGVYLVLGRVVLNFGCPGIEVMKVARLPLHPDPRSE</sequence>
<proteinExistence type="predicted"/>
<organism evidence="3 4">
    <name type="scientific">Mucilaginibacter pineti</name>
    <dbReference type="NCBI Taxonomy" id="1391627"/>
    <lineage>
        <taxon>Bacteria</taxon>
        <taxon>Pseudomonadati</taxon>
        <taxon>Bacteroidota</taxon>
        <taxon>Sphingobacteriia</taxon>
        <taxon>Sphingobacteriales</taxon>
        <taxon>Sphingobacteriaceae</taxon>
        <taxon>Mucilaginibacter</taxon>
    </lineage>
</organism>
<dbReference type="GO" id="GO:0006260">
    <property type="term" value="P:DNA replication"/>
    <property type="evidence" value="ECO:0007669"/>
    <property type="project" value="InterPro"/>
</dbReference>
<reference evidence="3 4" key="1">
    <citation type="submission" date="2016-10" db="EMBL/GenBank/DDBJ databases">
        <authorList>
            <person name="de Groot N.N."/>
        </authorList>
    </citation>
    <scope>NUCLEOTIDE SEQUENCE [LARGE SCALE GENOMIC DNA]</scope>
    <source>
        <strain evidence="3 4">47C3B</strain>
    </source>
</reference>
<dbReference type="EMBL" id="FNAI01000010">
    <property type="protein sequence ID" value="SDE86983.1"/>
    <property type="molecule type" value="Genomic_DNA"/>
</dbReference>
<dbReference type="InterPro" id="IPR004805">
    <property type="entry name" value="DnaE2/DnaE/PolC"/>
</dbReference>
<evidence type="ECO:0000259" key="2">
    <source>
        <dbReference type="Pfam" id="PF17657"/>
    </source>
</evidence>
<accession>A0A1G7GFY9</accession>
<feature type="domain" description="DNA polymerase helix-hairpin-helix motif" evidence="1">
    <location>
        <begin position="189"/>
        <end position="275"/>
    </location>
</feature>
<name>A0A1G7GFY9_9SPHI</name>
<protein>
    <submittedName>
        <fullName evidence="3">DNA polymerase-3 subunit alpha</fullName>
    </submittedName>
</protein>
<dbReference type="InterPro" id="IPR040982">
    <property type="entry name" value="DNA_pol3_finger"/>
</dbReference>
<dbReference type="Pfam" id="PF17657">
    <property type="entry name" value="DNA_pol3_finger"/>
    <property type="match status" value="1"/>
</dbReference>
<evidence type="ECO:0000313" key="4">
    <source>
        <dbReference type="Proteomes" id="UP000199072"/>
    </source>
</evidence>
<dbReference type="Pfam" id="PF14579">
    <property type="entry name" value="HHH_6"/>
    <property type="match status" value="1"/>
</dbReference>
<dbReference type="STRING" id="1391627.SAMN05216464_110124"/>